<feature type="signal peptide" evidence="12">
    <location>
        <begin position="1"/>
        <end position="18"/>
    </location>
</feature>
<feature type="transmembrane region" description="Helical" evidence="11">
    <location>
        <begin position="463"/>
        <end position="483"/>
    </location>
</feature>
<keyword evidence="15" id="KW-1185">Reference proteome</keyword>
<proteinExistence type="inferred from homology"/>
<dbReference type="GO" id="GO:0030425">
    <property type="term" value="C:dendrite"/>
    <property type="evidence" value="ECO:0007669"/>
    <property type="project" value="TreeGrafter"/>
</dbReference>
<dbReference type="PANTHER" id="PTHR24247">
    <property type="entry name" value="5-HYDROXYTRYPTAMINE RECEPTOR"/>
    <property type="match status" value="1"/>
</dbReference>
<protein>
    <recommendedName>
        <fullName evidence="13">G-protein coupled receptors family 1 profile domain-containing protein</fullName>
    </recommendedName>
</protein>
<feature type="transmembrane region" description="Helical" evidence="11">
    <location>
        <begin position="425"/>
        <end position="443"/>
    </location>
</feature>
<feature type="transmembrane region" description="Helical" evidence="11">
    <location>
        <begin position="383"/>
        <end position="404"/>
    </location>
</feature>
<keyword evidence="7 11" id="KW-0472">Membrane</keyword>
<evidence type="ECO:0000256" key="10">
    <source>
        <dbReference type="RuleBase" id="RU000688"/>
    </source>
</evidence>
<feature type="domain" description="G-protein coupled receptors family 1 profile" evidence="13">
    <location>
        <begin position="732"/>
        <end position="903"/>
    </location>
</feature>
<evidence type="ECO:0000256" key="6">
    <source>
        <dbReference type="ARBA" id="ARBA00023040"/>
    </source>
</evidence>
<feature type="transmembrane region" description="Helical" evidence="11">
    <location>
        <begin position="337"/>
        <end position="357"/>
    </location>
</feature>
<keyword evidence="6 10" id="KW-0297">G-protein coupled receptor</keyword>
<dbReference type="Gene3D" id="2.160.20.10">
    <property type="entry name" value="Single-stranded right-handed beta-helix, Pectin lyase-like"/>
    <property type="match status" value="1"/>
</dbReference>
<dbReference type="InterPro" id="IPR017452">
    <property type="entry name" value="GPCR_Rhodpsn_7TM"/>
</dbReference>
<dbReference type="InterPro" id="IPR011050">
    <property type="entry name" value="Pectin_lyase_fold/virulence"/>
</dbReference>
<dbReference type="PROSITE" id="PS50262">
    <property type="entry name" value="G_PROTEIN_RECEP_F1_2"/>
    <property type="match status" value="5"/>
</dbReference>
<reference evidence="14" key="1">
    <citation type="submission" date="2020-11" db="EMBL/GenBank/DDBJ databases">
        <authorList>
            <person name="Tran Van P."/>
        </authorList>
    </citation>
    <scope>NUCLEOTIDE SEQUENCE</scope>
</reference>
<feature type="transmembrane region" description="Helical" evidence="11">
    <location>
        <begin position="927"/>
        <end position="945"/>
    </location>
</feature>
<evidence type="ECO:0000256" key="5">
    <source>
        <dbReference type="ARBA" id="ARBA00022989"/>
    </source>
</evidence>
<evidence type="ECO:0000256" key="3">
    <source>
        <dbReference type="ARBA" id="ARBA00022475"/>
    </source>
</evidence>
<dbReference type="GO" id="GO:0007187">
    <property type="term" value="P:G protein-coupled receptor signaling pathway, coupled to cyclic nucleotide second messenger"/>
    <property type="evidence" value="ECO:0007669"/>
    <property type="project" value="TreeGrafter"/>
</dbReference>
<dbReference type="PROSITE" id="PS00237">
    <property type="entry name" value="G_PROTEIN_RECEP_F1_1"/>
    <property type="match status" value="3"/>
</dbReference>
<sequence length="1022" mass="113252">MKFTLILTLSCLTAYGHCKTISVSNADQLTKALSSAAPGDTIQLADGAYKGKFTGTISGKSGSPITVTGSKKAVLSGDSYGFWLKADWWVLKGFKVDGAKKGIMLEGANHNVLDNVEVCNVVQEAVHFRASSADNTLQNSFIHDTGKGSDTDKGFGEGVYIGNAVLNNRIGPNVAAEGVDMKEGSCCGTIKGNTFDGTGMSGKNDADSWTDCKGEGYTITDNTGKNSLKDGFQIHFIKDSNMGGTKNTIKNNKCSGLGSGGKCAVDASGVLSMPVFAYHEVVHLSEWRMGYAMCHIHIFFTHVLTTVSFLHIFFIAIDRYLSVSRVEYSRNPSLRPARVMIAISWTLPLAMGVGLTINHIGADLLYVETIITTPKLQTRFNCLILSLSIADLMVGVVSMPVNAYQELVHINKWPFGKTTCDIHGFITYSMSIASFLHIFFIAIDRYLSVSRDKYLRNPSLRPALIMIVMSWALSSTHGVHVLYTRLNKDLLFAETIGARICLWTADPDDMNSGEVSAKELYFVQLLSSILLFAIIFTTICGNLLIIISVITTPKLHTRSNYLILSLSITDLVVGVFSMPLTAYHEVVHLSEWHMGLAVCNVQQFITYVCSTTSFFHIFFIAIDRYLSVSWVEYSRNRGLRPALIMIGISWTLSLAQGVKGIYTHRNSGLMFVKSMGAYMCQWDDDHDDLMPAFTVVFLILFIINCVIPKELYFIQLLSSILLFVIIFVTIIGNILVITAITTTPKLQIRSNYLILSLSITDLMTGVLSMPVFAYHEVIHMNQWRMGYTMCHIHLFFGHVLSIASFLHICFIAIDRYLSVSRVDYSRNPSKRAARVMIAISWTSAVTMVLGLTYSHINTDLLYVDIIGGHISITTTPKLRTRFNCLILSLSVTDLMVGVMSMPVNAYQEVVHMNKWLFGNTTCNVHQVITYVLSYASGFHIFFIAIDRYLSVSRVDYSANPSLRPALVMIGISWTFSVAQGVHILKRVIFSAKLQSQQLVIQVVLSTKTIGRSNESFKIANEP</sequence>
<feature type="transmembrane region" description="Helical" evidence="11">
    <location>
        <begin position="296"/>
        <end position="317"/>
    </location>
</feature>
<keyword evidence="5 11" id="KW-1133">Transmembrane helix</keyword>
<dbReference type="InterPro" id="IPR000276">
    <property type="entry name" value="GPCR_Rhodpsn"/>
</dbReference>
<feature type="transmembrane region" description="Helical" evidence="11">
    <location>
        <begin position="525"/>
        <end position="549"/>
    </location>
</feature>
<dbReference type="Proteomes" id="UP000759131">
    <property type="component" value="Unassembled WGS sequence"/>
</dbReference>
<dbReference type="GO" id="GO:0030594">
    <property type="term" value="F:neurotransmitter receptor activity"/>
    <property type="evidence" value="ECO:0007669"/>
    <property type="project" value="TreeGrafter"/>
</dbReference>
<dbReference type="EMBL" id="OC855726">
    <property type="protein sequence ID" value="CAD7622540.1"/>
    <property type="molecule type" value="Genomic_DNA"/>
</dbReference>
<comment type="similarity">
    <text evidence="2 10">Belongs to the G-protein coupled receptor 1 family.</text>
</comment>
<feature type="transmembrane region" description="Helical" evidence="11">
    <location>
        <begin position="689"/>
        <end position="707"/>
    </location>
</feature>
<name>A0A7R9KG84_9ACAR</name>
<evidence type="ECO:0000313" key="15">
    <source>
        <dbReference type="Proteomes" id="UP000759131"/>
    </source>
</evidence>
<gene>
    <name evidence="14" type="ORF">OSB1V03_LOCUS3003</name>
</gene>
<keyword evidence="3" id="KW-1003">Cell membrane</keyword>
<feature type="transmembrane region" description="Helical" evidence="11">
    <location>
        <begin position="642"/>
        <end position="662"/>
    </location>
</feature>
<evidence type="ECO:0000256" key="2">
    <source>
        <dbReference type="ARBA" id="ARBA00010663"/>
    </source>
</evidence>
<keyword evidence="8 10" id="KW-0675">Receptor</keyword>
<keyword evidence="12" id="KW-0732">Signal</keyword>
<keyword evidence="4 10" id="KW-0812">Transmembrane</keyword>
<feature type="chain" id="PRO_5036403369" description="G-protein coupled receptors family 1 profile domain-containing protein" evidence="12">
    <location>
        <begin position="19"/>
        <end position="1022"/>
    </location>
</feature>
<keyword evidence="9 10" id="KW-0807">Transducer</keyword>
<feature type="domain" description="G-protein coupled receptors family 1 profile" evidence="13">
    <location>
        <begin position="541"/>
        <end position="730"/>
    </location>
</feature>
<feature type="transmembrane region" description="Helical" evidence="11">
    <location>
        <begin position="719"/>
        <end position="740"/>
    </location>
</feature>
<feature type="domain" description="G-protein coupled receptors family 1 profile" evidence="13">
    <location>
        <begin position="913"/>
        <end position="977"/>
    </location>
</feature>
<dbReference type="GO" id="GO:0005886">
    <property type="term" value="C:plasma membrane"/>
    <property type="evidence" value="ECO:0007669"/>
    <property type="project" value="UniProtKB-SubCell"/>
</dbReference>
<dbReference type="PANTHER" id="PTHR24247:SF257">
    <property type="entry name" value="OCTOPAMINE RECEPTOR OAMB"/>
    <property type="match status" value="1"/>
</dbReference>
<comment type="subcellular location">
    <subcellularLocation>
        <location evidence="1">Cell membrane</location>
        <topology evidence="1">Multi-pass membrane protein</topology>
    </subcellularLocation>
</comment>
<evidence type="ECO:0000256" key="12">
    <source>
        <dbReference type="SAM" id="SignalP"/>
    </source>
</evidence>
<evidence type="ECO:0000256" key="11">
    <source>
        <dbReference type="SAM" id="Phobius"/>
    </source>
</evidence>
<dbReference type="SUPFAM" id="SSF51126">
    <property type="entry name" value="Pectin lyase-like"/>
    <property type="match status" value="1"/>
</dbReference>
<dbReference type="GO" id="GO:0045202">
    <property type="term" value="C:synapse"/>
    <property type="evidence" value="ECO:0007669"/>
    <property type="project" value="GOC"/>
</dbReference>
<feature type="transmembrane region" description="Helical" evidence="11">
    <location>
        <begin position="833"/>
        <end position="853"/>
    </location>
</feature>
<dbReference type="GO" id="GO:0004993">
    <property type="term" value="F:G protein-coupled serotonin receptor activity"/>
    <property type="evidence" value="ECO:0007669"/>
    <property type="project" value="TreeGrafter"/>
</dbReference>
<dbReference type="SUPFAM" id="SSF81321">
    <property type="entry name" value="Family A G protein-coupled receptor-like"/>
    <property type="match status" value="5"/>
</dbReference>
<dbReference type="OrthoDB" id="6495190at2759"/>
<dbReference type="InterPro" id="IPR012334">
    <property type="entry name" value="Pectin_lyas_fold"/>
</dbReference>
<accession>A0A7R9KG84</accession>
<evidence type="ECO:0000256" key="9">
    <source>
        <dbReference type="ARBA" id="ARBA00023224"/>
    </source>
</evidence>
<evidence type="ECO:0000259" key="13">
    <source>
        <dbReference type="PROSITE" id="PS50262"/>
    </source>
</evidence>
<dbReference type="EMBL" id="CAJPIZ010001151">
    <property type="protein sequence ID" value="CAG2102970.1"/>
    <property type="molecule type" value="Genomic_DNA"/>
</dbReference>
<organism evidence="14">
    <name type="scientific">Medioppia subpectinata</name>
    <dbReference type="NCBI Taxonomy" id="1979941"/>
    <lineage>
        <taxon>Eukaryota</taxon>
        <taxon>Metazoa</taxon>
        <taxon>Ecdysozoa</taxon>
        <taxon>Arthropoda</taxon>
        <taxon>Chelicerata</taxon>
        <taxon>Arachnida</taxon>
        <taxon>Acari</taxon>
        <taxon>Acariformes</taxon>
        <taxon>Sarcoptiformes</taxon>
        <taxon>Oribatida</taxon>
        <taxon>Brachypylina</taxon>
        <taxon>Oppioidea</taxon>
        <taxon>Oppiidae</taxon>
        <taxon>Medioppia</taxon>
    </lineage>
</organism>
<evidence type="ECO:0000313" key="14">
    <source>
        <dbReference type="EMBL" id="CAD7622540.1"/>
    </source>
</evidence>
<dbReference type="GO" id="GO:0007268">
    <property type="term" value="P:chemical synaptic transmission"/>
    <property type="evidence" value="ECO:0007669"/>
    <property type="project" value="TreeGrafter"/>
</dbReference>
<evidence type="ECO:0000256" key="8">
    <source>
        <dbReference type="ARBA" id="ARBA00023170"/>
    </source>
</evidence>
<feature type="transmembrane region" description="Helical" evidence="11">
    <location>
        <begin position="885"/>
        <end position="906"/>
    </location>
</feature>
<dbReference type="PRINTS" id="PR00237">
    <property type="entry name" value="GPCRRHODOPSN"/>
</dbReference>
<dbReference type="Gene3D" id="1.20.1070.10">
    <property type="entry name" value="Rhodopsin 7-helix transmembrane proteins"/>
    <property type="match status" value="5"/>
</dbReference>
<dbReference type="AlphaFoldDB" id="A0A7R9KG84"/>
<feature type="transmembrane region" description="Helical" evidence="11">
    <location>
        <begin position="794"/>
        <end position="813"/>
    </location>
</feature>
<dbReference type="Pfam" id="PF00001">
    <property type="entry name" value="7tm_1"/>
    <property type="match status" value="5"/>
</dbReference>
<feature type="domain" description="G-protein coupled receptors family 1 profile" evidence="13">
    <location>
        <begin position="362"/>
        <end position="544"/>
    </location>
</feature>
<feature type="domain" description="G-protein coupled receptors family 1 profile" evidence="13">
    <location>
        <begin position="286"/>
        <end position="353"/>
    </location>
</feature>
<evidence type="ECO:0000256" key="4">
    <source>
        <dbReference type="ARBA" id="ARBA00022692"/>
    </source>
</evidence>
<feature type="transmembrane region" description="Helical" evidence="11">
    <location>
        <begin position="752"/>
        <end position="773"/>
    </location>
</feature>
<evidence type="ECO:0000256" key="7">
    <source>
        <dbReference type="ARBA" id="ARBA00023136"/>
    </source>
</evidence>
<evidence type="ECO:0000256" key="1">
    <source>
        <dbReference type="ARBA" id="ARBA00004651"/>
    </source>
</evidence>
<feature type="transmembrane region" description="Helical" evidence="11">
    <location>
        <begin position="604"/>
        <end position="622"/>
    </location>
</feature>
<feature type="transmembrane region" description="Helical" evidence="11">
    <location>
        <begin position="561"/>
        <end position="584"/>
    </location>
</feature>